<evidence type="ECO:0000313" key="4">
    <source>
        <dbReference type="EMBL" id="KOB71066.1"/>
    </source>
</evidence>
<organism evidence="3 5">
    <name type="scientific">Operophtera brumata</name>
    <name type="common">Winter moth</name>
    <name type="synonym">Phalaena brumata</name>
    <dbReference type="NCBI Taxonomy" id="104452"/>
    <lineage>
        <taxon>Eukaryota</taxon>
        <taxon>Metazoa</taxon>
        <taxon>Ecdysozoa</taxon>
        <taxon>Arthropoda</taxon>
        <taxon>Hexapoda</taxon>
        <taxon>Insecta</taxon>
        <taxon>Pterygota</taxon>
        <taxon>Neoptera</taxon>
        <taxon>Endopterygota</taxon>
        <taxon>Lepidoptera</taxon>
        <taxon>Glossata</taxon>
        <taxon>Ditrysia</taxon>
        <taxon>Geometroidea</taxon>
        <taxon>Geometridae</taxon>
        <taxon>Larentiinae</taxon>
        <taxon>Operophtera</taxon>
    </lineage>
</organism>
<proteinExistence type="predicted"/>
<evidence type="ECO:0000259" key="2">
    <source>
        <dbReference type="Pfam" id="PF25298"/>
    </source>
</evidence>
<feature type="domain" description="FP protein C-terminal" evidence="2">
    <location>
        <begin position="261"/>
        <end position="310"/>
    </location>
</feature>
<keyword evidence="5" id="KW-1185">Reference proteome</keyword>
<comment type="caution">
    <text evidence="3">The sequence shown here is derived from an EMBL/GenBank/DDBJ whole genome shotgun (WGS) entry which is preliminary data.</text>
</comment>
<dbReference type="AlphaFoldDB" id="A0A0L7K2C3"/>
<dbReference type="EMBL" id="JTDY01017795">
    <property type="protein sequence ID" value="KOB51833.1"/>
    <property type="molecule type" value="Genomic_DNA"/>
</dbReference>
<evidence type="ECO:0000313" key="5">
    <source>
        <dbReference type="Proteomes" id="UP000037510"/>
    </source>
</evidence>
<name>A0A0L7K2C3_OPEBR</name>
<dbReference type="EMBL" id="JTDY01002629">
    <property type="protein sequence ID" value="KOB71066.1"/>
    <property type="molecule type" value="Genomic_DNA"/>
</dbReference>
<dbReference type="PANTHER" id="PTHR11505">
    <property type="entry name" value="L1 TRANSPOSABLE ELEMENT-RELATED"/>
    <property type="match status" value="1"/>
</dbReference>
<reference evidence="3 5" key="1">
    <citation type="journal article" date="2015" name="Genome Biol. Evol.">
        <title>The genome of winter moth (Operophtera brumata) provides a genomic perspective on sexual dimorphism and phenology.</title>
        <authorList>
            <person name="Derks M.F."/>
            <person name="Smit S."/>
            <person name="Salis L."/>
            <person name="Schijlen E."/>
            <person name="Bossers A."/>
            <person name="Mateman C."/>
            <person name="Pijl A.S."/>
            <person name="de Ridder D."/>
            <person name="Groenen M.A."/>
            <person name="Visser M.E."/>
            <person name="Megens H.J."/>
        </authorList>
    </citation>
    <scope>NUCLEOTIDE SEQUENCE [LARGE SCALE GENOMIC DNA]</scope>
    <source>
        <strain evidence="3">WM2013NL</strain>
        <tissue evidence="3">Head and thorax</tissue>
    </source>
</reference>
<feature type="coiled-coil region" evidence="1">
    <location>
        <begin position="95"/>
        <end position="160"/>
    </location>
</feature>
<dbReference type="STRING" id="104452.A0A0L7K2C3"/>
<dbReference type="Proteomes" id="UP000037510">
    <property type="component" value="Unassembled WGS sequence"/>
</dbReference>
<dbReference type="InterPro" id="IPR011011">
    <property type="entry name" value="Znf_FYVE_PHD"/>
</dbReference>
<gene>
    <name evidence="4" type="ORF">OBRU01_09094</name>
    <name evidence="3" type="ORF">OBRU01_27080</name>
</gene>
<dbReference type="Gene3D" id="1.20.5.340">
    <property type="match status" value="1"/>
</dbReference>
<dbReference type="Pfam" id="PF25298">
    <property type="entry name" value="Baculo_FP_2nd"/>
    <property type="match status" value="1"/>
</dbReference>
<keyword evidence="1" id="KW-0175">Coiled coil</keyword>
<sequence>MKCSACGGGFNDGVQCGACKKHLDFGCAQMSETGWRKLGNERRAAWKCSACRSSSPASAPAPAGASEPASLEAVLKEVKDLRRQLVGLPTLIQDVKSIKDELKELKSSCDFANNRLDGFAIKIAEVENRVTSVEQLQATVVSLETDVSSLKSQLSASEQRSRLNNVEIKGVPLKKDENLFSIVEVICKATNYSFPKTQINYLHRVPLHGSKEKAIVVSFINRYVKEEFVASARACKTLSAAALGFTGTSQRVFVNDHLNAESKNLLNKTKSAAKEKNFNYVWVKYGKIHVRKNETSPAFIVYRESDLNKFA</sequence>
<dbReference type="InterPro" id="IPR004244">
    <property type="entry name" value="Transposase_22"/>
</dbReference>
<evidence type="ECO:0000313" key="3">
    <source>
        <dbReference type="EMBL" id="KOB51833.1"/>
    </source>
</evidence>
<accession>A0A0L7K2C3</accession>
<protein>
    <submittedName>
        <fullName evidence="3">Zinc finger DNA binding protein</fullName>
    </submittedName>
</protein>
<dbReference type="InterPro" id="IPR057251">
    <property type="entry name" value="FP_C"/>
</dbReference>
<evidence type="ECO:0000256" key="1">
    <source>
        <dbReference type="SAM" id="Coils"/>
    </source>
</evidence>
<dbReference type="SUPFAM" id="SSF57903">
    <property type="entry name" value="FYVE/PHD zinc finger"/>
    <property type="match status" value="1"/>
</dbReference>